<dbReference type="HOGENOM" id="CLU_1250534_0_0_1"/>
<dbReference type="AlphaFoldDB" id="W9WJ01"/>
<evidence type="ECO:0000256" key="1">
    <source>
        <dbReference type="SAM" id="SignalP"/>
    </source>
</evidence>
<feature type="chain" id="PRO_5004934455" description="Extracellular membrane protein CFEM domain-containing protein" evidence="1">
    <location>
        <begin position="19"/>
        <end position="221"/>
    </location>
</feature>
<evidence type="ECO:0000313" key="3">
    <source>
        <dbReference type="Proteomes" id="UP000019471"/>
    </source>
</evidence>
<protein>
    <recommendedName>
        <fullName evidence="4">Extracellular membrane protein CFEM domain-containing protein</fullName>
    </recommendedName>
</protein>
<dbReference type="eggNOG" id="ENOG502T0CR">
    <property type="taxonomic scope" value="Eukaryota"/>
</dbReference>
<comment type="caution">
    <text evidence="2">The sequence shown here is derived from an EMBL/GenBank/DDBJ whole genome shotgun (WGS) entry which is preliminary data.</text>
</comment>
<dbReference type="GeneID" id="19193435"/>
<organism evidence="2 3">
    <name type="scientific">Cladophialophora psammophila CBS 110553</name>
    <dbReference type="NCBI Taxonomy" id="1182543"/>
    <lineage>
        <taxon>Eukaryota</taxon>
        <taxon>Fungi</taxon>
        <taxon>Dikarya</taxon>
        <taxon>Ascomycota</taxon>
        <taxon>Pezizomycotina</taxon>
        <taxon>Eurotiomycetes</taxon>
        <taxon>Chaetothyriomycetidae</taxon>
        <taxon>Chaetothyriales</taxon>
        <taxon>Herpotrichiellaceae</taxon>
        <taxon>Cladophialophora</taxon>
    </lineage>
</organism>
<dbReference type="OrthoDB" id="4154769at2759"/>
<accession>W9WJ01</accession>
<proteinExistence type="predicted"/>
<sequence length="221" mass="23672">MAMLVLYGLALTIAPISCNSEQRLCAANGYVDKEFDSALSEWHLQCDTFISFTPTTPVLSTITSTYDVDSCSKAIEACIGRSQEIEACTYTYGSTDPGFSSCYCQPKILSLAYSCEILGHGSCREIPATVTNLAQYHICTNFCDVLDCNDTKKTTSSTPVTVNTKVTGSAAHNTVTITSPPPQPATTTMSSVTTTSSGLRQSVAWDIGSLALMAALIRWIL</sequence>
<keyword evidence="3" id="KW-1185">Reference proteome</keyword>
<evidence type="ECO:0000313" key="2">
    <source>
        <dbReference type="EMBL" id="EXJ68122.1"/>
    </source>
</evidence>
<gene>
    <name evidence="2" type="ORF">A1O5_08737</name>
</gene>
<feature type="signal peptide" evidence="1">
    <location>
        <begin position="1"/>
        <end position="18"/>
    </location>
</feature>
<dbReference type="EMBL" id="AMGX01000014">
    <property type="protein sequence ID" value="EXJ68122.1"/>
    <property type="molecule type" value="Genomic_DNA"/>
</dbReference>
<dbReference type="RefSeq" id="XP_007747508.1">
    <property type="nucleotide sequence ID" value="XM_007749318.1"/>
</dbReference>
<evidence type="ECO:0008006" key="4">
    <source>
        <dbReference type="Google" id="ProtNLM"/>
    </source>
</evidence>
<reference evidence="2 3" key="1">
    <citation type="submission" date="2013-03" db="EMBL/GenBank/DDBJ databases">
        <title>The Genome Sequence of Cladophialophora psammophila CBS 110553.</title>
        <authorList>
            <consortium name="The Broad Institute Genomics Platform"/>
            <person name="Cuomo C."/>
            <person name="de Hoog S."/>
            <person name="Gorbushina A."/>
            <person name="Walker B."/>
            <person name="Young S.K."/>
            <person name="Zeng Q."/>
            <person name="Gargeya S."/>
            <person name="Fitzgerald M."/>
            <person name="Haas B."/>
            <person name="Abouelleil A."/>
            <person name="Allen A.W."/>
            <person name="Alvarado L."/>
            <person name="Arachchi H.M."/>
            <person name="Berlin A.M."/>
            <person name="Chapman S.B."/>
            <person name="Gainer-Dewar J."/>
            <person name="Goldberg J."/>
            <person name="Griggs A."/>
            <person name="Gujja S."/>
            <person name="Hansen M."/>
            <person name="Howarth C."/>
            <person name="Imamovic A."/>
            <person name="Ireland A."/>
            <person name="Larimer J."/>
            <person name="McCowan C."/>
            <person name="Murphy C."/>
            <person name="Pearson M."/>
            <person name="Poon T.W."/>
            <person name="Priest M."/>
            <person name="Roberts A."/>
            <person name="Saif S."/>
            <person name="Shea T."/>
            <person name="Sisk P."/>
            <person name="Sykes S."/>
            <person name="Wortman J."/>
            <person name="Nusbaum C."/>
            <person name="Birren B."/>
        </authorList>
    </citation>
    <scope>NUCLEOTIDE SEQUENCE [LARGE SCALE GENOMIC DNA]</scope>
    <source>
        <strain evidence="2 3">CBS 110553</strain>
    </source>
</reference>
<dbReference type="Proteomes" id="UP000019471">
    <property type="component" value="Unassembled WGS sequence"/>
</dbReference>
<name>W9WJ01_9EURO</name>
<keyword evidence="1" id="KW-0732">Signal</keyword>